<dbReference type="InterPro" id="IPR057264">
    <property type="entry name" value="Ribosomal_uL24_C"/>
</dbReference>
<dbReference type="GO" id="GO:0003723">
    <property type="term" value="F:RNA binding"/>
    <property type="evidence" value="ECO:0007669"/>
    <property type="project" value="InterPro"/>
</dbReference>
<evidence type="ECO:0000256" key="5">
    <source>
        <dbReference type="SAM" id="MobiDB-lite"/>
    </source>
</evidence>
<dbReference type="GO" id="GO:0006412">
    <property type="term" value="P:translation"/>
    <property type="evidence" value="ECO:0007669"/>
    <property type="project" value="InterPro"/>
</dbReference>
<dbReference type="OrthoDB" id="359154at2759"/>
<protein>
    <recommendedName>
        <fullName evidence="6">KOW domain-containing protein</fullName>
    </recommendedName>
</protein>
<evidence type="ECO:0000256" key="1">
    <source>
        <dbReference type="ARBA" id="ARBA00010618"/>
    </source>
</evidence>
<evidence type="ECO:0000313" key="7">
    <source>
        <dbReference type="EMBL" id="KAJ1922676.1"/>
    </source>
</evidence>
<feature type="region of interest" description="Disordered" evidence="5">
    <location>
        <begin position="197"/>
        <end position="244"/>
    </location>
</feature>
<gene>
    <name evidence="8" type="ORF">IWQ60_005751</name>
    <name evidence="7" type="ORF">IWQ60_006366</name>
</gene>
<dbReference type="CDD" id="cd06089">
    <property type="entry name" value="KOW_RPL26"/>
    <property type="match status" value="1"/>
</dbReference>
<dbReference type="EMBL" id="JANBPT010000380">
    <property type="protein sequence ID" value="KAJ1922676.1"/>
    <property type="molecule type" value="Genomic_DNA"/>
</dbReference>
<dbReference type="Pfam" id="PF00467">
    <property type="entry name" value="KOW"/>
    <property type="match status" value="1"/>
</dbReference>
<dbReference type="InterPro" id="IPR008991">
    <property type="entry name" value="Translation_prot_SH3-like_sf"/>
</dbReference>
<keyword evidence="3 4" id="KW-0687">Ribonucleoprotein</keyword>
<dbReference type="SMART" id="SM00739">
    <property type="entry name" value="KOW"/>
    <property type="match status" value="1"/>
</dbReference>
<evidence type="ECO:0000313" key="8">
    <source>
        <dbReference type="EMBL" id="KAJ1923641.1"/>
    </source>
</evidence>
<dbReference type="InterPro" id="IPR014722">
    <property type="entry name" value="Rib_uL2_dom2"/>
</dbReference>
<proteinExistence type="inferred from homology"/>
<dbReference type="HAMAP" id="MF_01326_B">
    <property type="entry name" value="Ribosomal_uL24_B"/>
    <property type="match status" value="1"/>
</dbReference>
<evidence type="ECO:0000256" key="3">
    <source>
        <dbReference type="ARBA" id="ARBA00023274"/>
    </source>
</evidence>
<dbReference type="Gene3D" id="2.30.30.30">
    <property type="match status" value="1"/>
</dbReference>
<dbReference type="InterPro" id="IPR041988">
    <property type="entry name" value="Ribosomal_uL24_KOW"/>
</dbReference>
<dbReference type="SUPFAM" id="SSF50104">
    <property type="entry name" value="Translation proteins SH3-like domain"/>
    <property type="match status" value="1"/>
</dbReference>
<dbReference type="InterPro" id="IPR003256">
    <property type="entry name" value="Ribosomal_uL24"/>
</dbReference>
<evidence type="ECO:0000259" key="6">
    <source>
        <dbReference type="SMART" id="SM00739"/>
    </source>
</evidence>
<comment type="caution">
    <text evidence="7">The sequence shown here is derived from an EMBL/GenBank/DDBJ whole genome shotgun (WGS) entry which is preliminary data.</text>
</comment>
<dbReference type="InterPro" id="IPR005824">
    <property type="entry name" value="KOW"/>
</dbReference>
<dbReference type="PROSITE" id="PS01108">
    <property type="entry name" value="RIBOSOMAL_L24"/>
    <property type="match status" value="1"/>
</dbReference>
<feature type="compositionally biased region" description="Low complexity" evidence="5">
    <location>
        <begin position="235"/>
        <end position="244"/>
    </location>
</feature>
<dbReference type="GO" id="GO:0005840">
    <property type="term" value="C:ribosome"/>
    <property type="evidence" value="ECO:0007669"/>
    <property type="project" value="UniProtKB-KW"/>
</dbReference>
<dbReference type="EMBL" id="JANBPT010000321">
    <property type="protein sequence ID" value="KAJ1923641.1"/>
    <property type="molecule type" value="Genomic_DNA"/>
</dbReference>
<dbReference type="Pfam" id="PF17136">
    <property type="entry name" value="ribosomal_L24"/>
    <property type="match status" value="1"/>
</dbReference>
<feature type="domain" description="KOW" evidence="6">
    <location>
        <begin position="28"/>
        <end position="55"/>
    </location>
</feature>
<comment type="similarity">
    <text evidence="1 4">Belongs to the universal ribosomal protein uL24 family.</text>
</comment>
<keyword evidence="9" id="KW-1185">Reference proteome</keyword>
<evidence type="ECO:0000256" key="4">
    <source>
        <dbReference type="RuleBase" id="RU003477"/>
    </source>
</evidence>
<feature type="compositionally biased region" description="Basic residues" evidence="5">
    <location>
        <begin position="204"/>
        <end position="221"/>
    </location>
</feature>
<dbReference type="GO" id="GO:0003735">
    <property type="term" value="F:structural constituent of ribosome"/>
    <property type="evidence" value="ECO:0007669"/>
    <property type="project" value="InterPro"/>
</dbReference>
<dbReference type="Proteomes" id="UP001150569">
    <property type="component" value="Unassembled WGS sequence"/>
</dbReference>
<sequence length="244" mass="27780">MRSFRRVNTRLQPVTKYVAPKDRIRRWKIVRGDKVMIISGKNKGSSGNIAKVMRRTNQVLISGQNLVYKHVPKTSTTETGRVQIEMPVHISRVQILDPSNNRPTKILIKKELDPQTNKLTLMRYAKSSMTPLTKYKSTAYQYEWKDGPFDTMPEAASAVTFKPSLLEPVFPNGVLKELCNVYKKAYYAKKAEKQAAIKAEREVKRRRRQAMSRPPVSKKQKAQNYAARMARADKAAATAPASVE</sequence>
<accession>A0A9W8A890</accession>
<name>A0A9W8A890_9FUNG</name>
<keyword evidence="2 4" id="KW-0689">Ribosomal protein</keyword>
<evidence type="ECO:0000256" key="2">
    <source>
        <dbReference type="ARBA" id="ARBA00022980"/>
    </source>
</evidence>
<reference evidence="7" key="1">
    <citation type="submission" date="2022-07" db="EMBL/GenBank/DDBJ databases">
        <title>Phylogenomic reconstructions and comparative analyses of Kickxellomycotina fungi.</title>
        <authorList>
            <person name="Reynolds N.K."/>
            <person name="Stajich J.E."/>
            <person name="Barry K."/>
            <person name="Grigoriev I.V."/>
            <person name="Crous P."/>
            <person name="Smith M.E."/>
        </authorList>
    </citation>
    <scope>NUCLEOTIDE SEQUENCE</scope>
    <source>
        <strain evidence="7">RSA 861</strain>
    </source>
</reference>
<dbReference type="AlphaFoldDB" id="A0A9W8A890"/>
<evidence type="ECO:0000313" key="9">
    <source>
        <dbReference type="Proteomes" id="UP001150569"/>
    </source>
</evidence>
<dbReference type="InterPro" id="IPR005825">
    <property type="entry name" value="Ribosomal_uL24_CS"/>
</dbReference>
<dbReference type="NCBIfam" id="TIGR01079">
    <property type="entry name" value="rplX_bact"/>
    <property type="match status" value="1"/>
</dbReference>
<organism evidence="7 9">
    <name type="scientific">Tieghemiomyces parasiticus</name>
    <dbReference type="NCBI Taxonomy" id="78921"/>
    <lineage>
        <taxon>Eukaryota</taxon>
        <taxon>Fungi</taxon>
        <taxon>Fungi incertae sedis</taxon>
        <taxon>Zoopagomycota</taxon>
        <taxon>Kickxellomycotina</taxon>
        <taxon>Dimargaritomycetes</taxon>
        <taxon>Dimargaritales</taxon>
        <taxon>Dimargaritaceae</taxon>
        <taxon>Tieghemiomyces</taxon>
    </lineage>
</organism>
<dbReference type="PANTHER" id="PTHR12903">
    <property type="entry name" value="MITOCHONDRIAL RIBOSOMAL PROTEIN L24"/>
    <property type="match status" value="1"/>
</dbReference>
<dbReference type="GO" id="GO:1990904">
    <property type="term" value="C:ribonucleoprotein complex"/>
    <property type="evidence" value="ECO:0007669"/>
    <property type="project" value="UniProtKB-KW"/>
</dbReference>